<evidence type="ECO:0000256" key="2">
    <source>
        <dbReference type="PIRSR" id="PIRSR000137-1"/>
    </source>
</evidence>
<dbReference type="Pfam" id="PF05199">
    <property type="entry name" value="GMC_oxred_C"/>
    <property type="match status" value="1"/>
</dbReference>
<dbReference type="Proteomes" id="UP000504634">
    <property type="component" value="Unplaced"/>
</dbReference>
<evidence type="ECO:0000259" key="5">
    <source>
        <dbReference type="PROSITE" id="PS00624"/>
    </source>
</evidence>
<dbReference type="InterPro" id="IPR000172">
    <property type="entry name" value="GMC_OxRdtase_N"/>
</dbReference>
<feature type="active site" description="Proton donor" evidence="2">
    <location>
        <position position="559"/>
    </location>
</feature>
<feature type="chain" id="PRO_5026748724" evidence="4">
    <location>
        <begin position="29"/>
        <end position="628"/>
    </location>
</feature>
<feature type="active site" description="Proton acceptor" evidence="2">
    <location>
        <position position="603"/>
    </location>
</feature>
<dbReference type="Gene3D" id="3.50.50.60">
    <property type="entry name" value="FAD/NAD(P)-binding domain"/>
    <property type="match status" value="1"/>
</dbReference>
<dbReference type="RefSeq" id="XP_030377980.1">
    <property type="nucleotide sequence ID" value="XM_030522120.1"/>
</dbReference>
<dbReference type="AlphaFoldDB" id="A0A6J2TR41"/>
<name>A0A6J2TR41_DROLE</name>
<dbReference type="PROSITE" id="PS00624">
    <property type="entry name" value="GMC_OXRED_2"/>
    <property type="match status" value="1"/>
</dbReference>
<dbReference type="PIRSF" id="PIRSF000137">
    <property type="entry name" value="Alcohol_oxidase"/>
    <property type="match status" value="1"/>
</dbReference>
<evidence type="ECO:0000313" key="6">
    <source>
        <dbReference type="Proteomes" id="UP000504634"/>
    </source>
</evidence>
<dbReference type="SUPFAM" id="SSF54373">
    <property type="entry name" value="FAD-linked reductases, C-terminal domain"/>
    <property type="match status" value="1"/>
</dbReference>
<keyword evidence="3" id="KW-0285">Flavoprotein</keyword>
<protein>
    <submittedName>
        <fullName evidence="7">Glucose dehydrogenase [FAD, quinone]</fullName>
    </submittedName>
</protein>
<dbReference type="InterPro" id="IPR007867">
    <property type="entry name" value="GMC_OxRtase_C"/>
</dbReference>
<feature type="binding site" evidence="3">
    <location>
        <position position="146"/>
    </location>
    <ligand>
        <name>FAD</name>
        <dbReference type="ChEBI" id="CHEBI:57692"/>
    </ligand>
</feature>
<dbReference type="GO" id="GO:0016614">
    <property type="term" value="F:oxidoreductase activity, acting on CH-OH group of donors"/>
    <property type="evidence" value="ECO:0007669"/>
    <property type="project" value="InterPro"/>
</dbReference>
<feature type="domain" description="Glucose-methanol-choline oxidoreductase N-terminal" evidence="5">
    <location>
        <begin position="321"/>
        <end position="335"/>
    </location>
</feature>
<dbReference type="SUPFAM" id="SSF51905">
    <property type="entry name" value="FAD/NAD(P)-binding domain"/>
    <property type="match status" value="1"/>
</dbReference>
<dbReference type="OrthoDB" id="269227at2759"/>
<dbReference type="GO" id="GO:0050660">
    <property type="term" value="F:flavin adenine dinucleotide binding"/>
    <property type="evidence" value="ECO:0007669"/>
    <property type="project" value="InterPro"/>
</dbReference>
<keyword evidence="6" id="KW-1185">Reference proteome</keyword>
<sequence length="628" mass="70839">MEMRPMKCLLLIVLRLVCLLQFPLATQSQSYYGNGLADVLEIIRRGQYYMDLEAQDEKAKPLREYDFVVVGAGTGGCTLAARLSENPKWQVLLLEAGGPESYIMDLPIMAHYLQLGEMNWKYRTEPSPSYCLAMKQQRCNWPRGKVMGGSSVLNYMMYTRGNRRDFDTNWAAHGNRGWSYDELLPYFRKYEGSLVPDADADYVGRGGPVKVTYTETRTRVADAFVRASEQAGLRQGDYNGRRQVGVSYLQATLFNETRWSANRAYLYPLKGRRPNLHVWKHALVTRVLIDAVTRQAQGVLVRWRGNETLVRARKEVILSAGAINTPQLLMLSGIGPAKHLRRHGIKPLADLAVGFNLQDHVAPAITVLTNATVLHVNDMLTTDQLGNYLRGRGPMRIPGGVEAISFYELDAPQDPDGWPDMELFMVGGAFHINVALRLAFGLRADIYETIFGAIERKKANGFMIFPMILRPKSRGRIKLKSRDPTAHPLIYPNYFADPYDLDITVRGIQQAVKLLREPAMREIDARLLETQLPACRHHGWQTTAYWECHARHFTFTIYHYAGTAKMGPASDRSAVVDDRLRVHGIKGLRVVDASIMPHLIAGHPNGPVFLIAEKAADMIKEDHNFVAK</sequence>
<gene>
    <name evidence="7" type="primary">LOC115626693</name>
</gene>
<proteinExistence type="inferred from homology"/>
<dbReference type="InterPro" id="IPR036188">
    <property type="entry name" value="FAD/NAD-bd_sf"/>
</dbReference>
<evidence type="ECO:0000256" key="3">
    <source>
        <dbReference type="PIRSR" id="PIRSR000137-2"/>
    </source>
</evidence>
<dbReference type="PANTHER" id="PTHR11552">
    <property type="entry name" value="GLUCOSE-METHANOL-CHOLINE GMC OXIDOREDUCTASE"/>
    <property type="match status" value="1"/>
</dbReference>
<dbReference type="InterPro" id="IPR012132">
    <property type="entry name" value="GMC_OxRdtase"/>
</dbReference>
<dbReference type="Pfam" id="PF00732">
    <property type="entry name" value="GMC_oxred_N"/>
    <property type="match status" value="1"/>
</dbReference>
<keyword evidence="3" id="KW-0274">FAD</keyword>
<feature type="binding site" evidence="3">
    <location>
        <position position="284"/>
    </location>
    <ligand>
        <name>FAD</name>
        <dbReference type="ChEBI" id="CHEBI:57692"/>
    </ligand>
</feature>
<dbReference type="PANTHER" id="PTHR11552:SF158">
    <property type="entry name" value="GH23626P-RELATED"/>
    <property type="match status" value="1"/>
</dbReference>
<keyword evidence="4" id="KW-0732">Signal</keyword>
<evidence type="ECO:0000256" key="1">
    <source>
        <dbReference type="ARBA" id="ARBA00010790"/>
    </source>
</evidence>
<dbReference type="Gene3D" id="3.30.560.10">
    <property type="entry name" value="Glucose Oxidase, domain 3"/>
    <property type="match status" value="1"/>
</dbReference>
<reference evidence="7" key="1">
    <citation type="submission" date="2025-08" db="UniProtKB">
        <authorList>
            <consortium name="RefSeq"/>
        </authorList>
    </citation>
    <scope>IDENTIFICATION</scope>
    <source>
        <strain evidence="7">11010-0011.00</strain>
        <tissue evidence="7">Whole body</tissue>
    </source>
</reference>
<accession>A0A6J2TR41</accession>
<evidence type="ECO:0000256" key="4">
    <source>
        <dbReference type="SAM" id="SignalP"/>
    </source>
</evidence>
<evidence type="ECO:0000313" key="7">
    <source>
        <dbReference type="RefSeq" id="XP_030377980.1"/>
    </source>
</evidence>
<feature type="signal peptide" evidence="4">
    <location>
        <begin position="1"/>
        <end position="28"/>
    </location>
</feature>
<comment type="similarity">
    <text evidence="1">Belongs to the GMC oxidoreductase family.</text>
</comment>
<organism evidence="6 7">
    <name type="scientific">Drosophila lebanonensis</name>
    <name type="common">Fruit fly</name>
    <name type="synonym">Scaptodrosophila lebanonensis</name>
    <dbReference type="NCBI Taxonomy" id="7225"/>
    <lineage>
        <taxon>Eukaryota</taxon>
        <taxon>Metazoa</taxon>
        <taxon>Ecdysozoa</taxon>
        <taxon>Arthropoda</taxon>
        <taxon>Hexapoda</taxon>
        <taxon>Insecta</taxon>
        <taxon>Pterygota</taxon>
        <taxon>Neoptera</taxon>
        <taxon>Endopterygota</taxon>
        <taxon>Diptera</taxon>
        <taxon>Brachycera</taxon>
        <taxon>Muscomorpha</taxon>
        <taxon>Ephydroidea</taxon>
        <taxon>Drosophilidae</taxon>
        <taxon>Scaptodrosophila</taxon>
    </lineage>
</organism>
<comment type="cofactor">
    <cofactor evidence="3">
        <name>FAD</name>
        <dbReference type="ChEBI" id="CHEBI:57692"/>
    </cofactor>
</comment>
<dbReference type="GeneID" id="115626693"/>